<accession>A0A834IK60</accession>
<reference evidence="1" key="1">
    <citation type="submission" date="2020-08" db="EMBL/GenBank/DDBJ databases">
        <title>Genome sequencing and assembly of the red palm weevil Rhynchophorus ferrugineus.</title>
        <authorList>
            <person name="Dias G.B."/>
            <person name="Bergman C.M."/>
            <person name="Manee M."/>
        </authorList>
    </citation>
    <scope>NUCLEOTIDE SEQUENCE</scope>
    <source>
        <strain evidence="1">AA-2017</strain>
        <tissue evidence="1">Whole larva</tissue>
    </source>
</reference>
<evidence type="ECO:0000313" key="2">
    <source>
        <dbReference type="Proteomes" id="UP000625711"/>
    </source>
</evidence>
<dbReference type="EMBL" id="JAACXV010000278">
    <property type="protein sequence ID" value="KAF7280642.1"/>
    <property type="molecule type" value="Genomic_DNA"/>
</dbReference>
<comment type="caution">
    <text evidence="1">The sequence shown here is derived from an EMBL/GenBank/DDBJ whole genome shotgun (WGS) entry which is preliminary data.</text>
</comment>
<gene>
    <name evidence="1" type="ORF">GWI33_005611</name>
</gene>
<organism evidence="1 2">
    <name type="scientific">Rhynchophorus ferrugineus</name>
    <name type="common">Red palm weevil</name>
    <name type="synonym">Curculio ferrugineus</name>
    <dbReference type="NCBI Taxonomy" id="354439"/>
    <lineage>
        <taxon>Eukaryota</taxon>
        <taxon>Metazoa</taxon>
        <taxon>Ecdysozoa</taxon>
        <taxon>Arthropoda</taxon>
        <taxon>Hexapoda</taxon>
        <taxon>Insecta</taxon>
        <taxon>Pterygota</taxon>
        <taxon>Neoptera</taxon>
        <taxon>Endopterygota</taxon>
        <taxon>Coleoptera</taxon>
        <taxon>Polyphaga</taxon>
        <taxon>Cucujiformia</taxon>
        <taxon>Curculionidae</taxon>
        <taxon>Dryophthorinae</taxon>
        <taxon>Rhynchophorus</taxon>
    </lineage>
</organism>
<evidence type="ECO:0000313" key="1">
    <source>
        <dbReference type="EMBL" id="KAF7280642.1"/>
    </source>
</evidence>
<dbReference type="Proteomes" id="UP000625711">
    <property type="component" value="Unassembled WGS sequence"/>
</dbReference>
<proteinExistence type="predicted"/>
<protein>
    <submittedName>
        <fullName evidence="1">Uncharacterized protein</fullName>
    </submittedName>
</protein>
<name>A0A834IK60_RHYFE</name>
<keyword evidence="2" id="KW-1185">Reference proteome</keyword>
<dbReference type="AlphaFoldDB" id="A0A834IK60"/>
<sequence>MTRYLNGTTPMSVKLANNSFGKETADRSFAIRAELVMHRVAGKGGRVSLKGPFPVLMGSRAGGREDGSGIEMNFHAGVGAGPDFDGSRVFITIDFTKSVAIMADELERRKSKIEETSRWRRIELRMFEDKMTSANKRTSTVSTGANYRRLCPVSVL</sequence>